<dbReference type="PANTHER" id="PTHR45453">
    <property type="entry name" value="PHOSPHATE REGULON SENSOR PROTEIN PHOR"/>
    <property type="match status" value="1"/>
</dbReference>
<dbReference type="SMART" id="SM00388">
    <property type="entry name" value="HisKA"/>
    <property type="match status" value="1"/>
</dbReference>
<evidence type="ECO:0000256" key="11">
    <source>
        <dbReference type="ARBA" id="ARBA00023136"/>
    </source>
</evidence>
<name>A0A517NEY5_9BACT</name>
<comment type="catalytic activity">
    <reaction evidence="1">
        <text>ATP + protein L-histidine = ADP + protein N-phospho-L-histidine.</text>
        <dbReference type="EC" id="2.7.13.3"/>
    </reaction>
</comment>
<dbReference type="InterPro" id="IPR005467">
    <property type="entry name" value="His_kinase_dom"/>
</dbReference>
<evidence type="ECO:0000256" key="7">
    <source>
        <dbReference type="ARBA" id="ARBA00022741"/>
    </source>
</evidence>
<keyword evidence="11 12" id="KW-0472">Membrane</keyword>
<feature type="domain" description="Histidine kinase" evidence="13">
    <location>
        <begin position="250"/>
        <end position="474"/>
    </location>
</feature>
<dbReference type="GO" id="GO:0005524">
    <property type="term" value="F:ATP binding"/>
    <property type="evidence" value="ECO:0007669"/>
    <property type="project" value="UniProtKB-KW"/>
</dbReference>
<keyword evidence="12" id="KW-0812">Transmembrane</keyword>
<keyword evidence="12" id="KW-1133">Transmembrane helix</keyword>
<organism evidence="15 16">
    <name type="scientific">Rubripirellula lacrimiformis</name>
    <dbReference type="NCBI Taxonomy" id="1930273"/>
    <lineage>
        <taxon>Bacteria</taxon>
        <taxon>Pseudomonadati</taxon>
        <taxon>Planctomycetota</taxon>
        <taxon>Planctomycetia</taxon>
        <taxon>Pirellulales</taxon>
        <taxon>Pirellulaceae</taxon>
        <taxon>Rubripirellula</taxon>
    </lineage>
</organism>
<evidence type="ECO:0000256" key="2">
    <source>
        <dbReference type="ARBA" id="ARBA00004236"/>
    </source>
</evidence>
<evidence type="ECO:0000313" key="16">
    <source>
        <dbReference type="Proteomes" id="UP000318538"/>
    </source>
</evidence>
<dbReference type="CDD" id="cd00075">
    <property type="entry name" value="HATPase"/>
    <property type="match status" value="1"/>
</dbReference>
<dbReference type="Gene3D" id="3.30.450.20">
    <property type="entry name" value="PAS domain"/>
    <property type="match status" value="1"/>
</dbReference>
<dbReference type="SMART" id="SM00091">
    <property type="entry name" value="PAS"/>
    <property type="match status" value="1"/>
</dbReference>
<evidence type="ECO:0000256" key="8">
    <source>
        <dbReference type="ARBA" id="ARBA00022777"/>
    </source>
</evidence>
<dbReference type="PANTHER" id="PTHR45453:SF1">
    <property type="entry name" value="PHOSPHATE REGULON SENSOR PROTEIN PHOR"/>
    <property type="match status" value="1"/>
</dbReference>
<feature type="transmembrane region" description="Helical" evidence="12">
    <location>
        <begin position="48"/>
        <end position="67"/>
    </location>
</feature>
<feature type="transmembrane region" description="Helical" evidence="12">
    <location>
        <begin position="73"/>
        <end position="91"/>
    </location>
</feature>
<dbReference type="Proteomes" id="UP000318538">
    <property type="component" value="Chromosome"/>
</dbReference>
<evidence type="ECO:0000256" key="1">
    <source>
        <dbReference type="ARBA" id="ARBA00000085"/>
    </source>
</evidence>
<dbReference type="GO" id="GO:0004721">
    <property type="term" value="F:phosphoprotein phosphatase activity"/>
    <property type="evidence" value="ECO:0007669"/>
    <property type="project" value="TreeGrafter"/>
</dbReference>
<evidence type="ECO:0000256" key="5">
    <source>
        <dbReference type="ARBA" id="ARBA00022553"/>
    </source>
</evidence>
<evidence type="ECO:0000313" key="15">
    <source>
        <dbReference type="EMBL" id="QDT05692.1"/>
    </source>
</evidence>
<dbReference type="Pfam" id="PF02518">
    <property type="entry name" value="HATPase_c"/>
    <property type="match status" value="1"/>
</dbReference>
<keyword evidence="16" id="KW-1185">Reference proteome</keyword>
<dbReference type="InterPro" id="IPR004358">
    <property type="entry name" value="Sig_transdc_His_kin-like_C"/>
</dbReference>
<dbReference type="SMART" id="SM00387">
    <property type="entry name" value="HATPase_c"/>
    <property type="match status" value="1"/>
</dbReference>
<dbReference type="SUPFAM" id="SSF55874">
    <property type="entry name" value="ATPase domain of HSP90 chaperone/DNA topoisomerase II/histidine kinase"/>
    <property type="match status" value="1"/>
</dbReference>
<dbReference type="GO" id="GO:0005886">
    <property type="term" value="C:plasma membrane"/>
    <property type="evidence" value="ECO:0007669"/>
    <property type="project" value="UniProtKB-SubCell"/>
</dbReference>
<dbReference type="FunFam" id="3.30.565.10:FF:000006">
    <property type="entry name" value="Sensor histidine kinase WalK"/>
    <property type="match status" value="1"/>
</dbReference>
<evidence type="ECO:0000256" key="6">
    <source>
        <dbReference type="ARBA" id="ARBA00022679"/>
    </source>
</evidence>
<comment type="subcellular location">
    <subcellularLocation>
        <location evidence="2">Cell membrane</location>
    </subcellularLocation>
</comment>
<dbReference type="PRINTS" id="PR00344">
    <property type="entry name" value="BCTRLSENSOR"/>
</dbReference>
<dbReference type="Gene3D" id="3.30.565.10">
    <property type="entry name" value="Histidine kinase-like ATPase, C-terminal domain"/>
    <property type="match status" value="1"/>
</dbReference>
<evidence type="ECO:0000256" key="4">
    <source>
        <dbReference type="ARBA" id="ARBA00022475"/>
    </source>
</evidence>
<dbReference type="AlphaFoldDB" id="A0A517NEY5"/>
<dbReference type="InterPro" id="IPR003661">
    <property type="entry name" value="HisK_dim/P_dom"/>
</dbReference>
<dbReference type="InterPro" id="IPR000014">
    <property type="entry name" value="PAS"/>
</dbReference>
<evidence type="ECO:0000256" key="3">
    <source>
        <dbReference type="ARBA" id="ARBA00012438"/>
    </source>
</evidence>
<feature type="domain" description="PAS" evidence="14">
    <location>
        <begin position="126"/>
        <end position="178"/>
    </location>
</feature>
<dbReference type="Gene3D" id="1.10.287.130">
    <property type="match status" value="1"/>
</dbReference>
<accession>A0A517NEY5</accession>
<sequence length="476" mass="52211">MIWVDRPSGAVDGGFQAIVRRCLDYPLVDRLLAANSKKTRPDELVDSAAVESIGAVCAVAVTALIVITVAHAGWLAAIAVVAASGIIIAILRRRSTDRRLRVQVVVDGYRQEADQWQQQWLRLQQDAEQTQSALQKMRDGVIMLSREGNVLLVNPSAKFLLGIADRSDMGGRRLGEIVRIPELSRVITAAASGDGPQKVHVEVVCSDRIRSIKVRVDPIESRLETKLLVTLRDETEANRVDEMRREFVANISHELKTPLAAIKGYAETVELAIEDDPDAAKHFMSQINAQCLRLERLIADMMQLARAQAGNSHLSIGRVDFSEVVSESLRSNCPIAEVKEIAVVYQAGQSQWIHSDREATLTIANNLIGNAIRYTSLGGRVEVGFRDAGKFLALVVQDNGVGINAEEQERIFERFYRVQKSRVARGDESDPLSEGTGIGLSIVKNLAISLGGEVRVESKPGRGSKFEVLLPKAELA</sequence>
<dbReference type="FunFam" id="1.10.287.130:FF:000008">
    <property type="entry name" value="Two-component sensor histidine kinase"/>
    <property type="match status" value="1"/>
</dbReference>
<dbReference type="InterPro" id="IPR036097">
    <property type="entry name" value="HisK_dim/P_sf"/>
</dbReference>
<proteinExistence type="predicted"/>
<keyword evidence="10" id="KW-0902">Two-component regulatory system</keyword>
<keyword evidence="9" id="KW-0067">ATP-binding</keyword>
<keyword evidence="4" id="KW-1003">Cell membrane</keyword>
<dbReference type="GO" id="GO:0006355">
    <property type="term" value="P:regulation of DNA-templated transcription"/>
    <property type="evidence" value="ECO:0007669"/>
    <property type="project" value="InterPro"/>
</dbReference>
<keyword evidence="5" id="KW-0597">Phosphoprotein</keyword>
<dbReference type="SUPFAM" id="SSF47384">
    <property type="entry name" value="Homodimeric domain of signal transducing histidine kinase"/>
    <property type="match status" value="1"/>
</dbReference>
<dbReference type="InterPro" id="IPR003594">
    <property type="entry name" value="HATPase_dom"/>
</dbReference>
<dbReference type="CDD" id="cd00130">
    <property type="entry name" value="PAS"/>
    <property type="match status" value="1"/>
</dbReference>
<evidence type="ECO:0000256" key="10">
    <source>
        <dbReference type="ARBA" id="ARBA00023012"/>
    </source>
</evidence>
<dbReference type="GO" id="GO:0016036">
    <property type="term" value="P:cellular response to phosphate starvation"/>
    <property type="evidence" value="ECO:0007669"/>
    <property type="project" value="TreeGrafter"/>
</dbReference>
<dbReference type="KEGG" id="rlc:K227x_40950"/>
<dbReference type="EC" id="2.7.13.3" evidence="3"/>
<protein>
    <recommendedName>
        <fullName evidence="3">histidine kinase</fullName>
        <ecNumber evidence="3">2.7.13.3</ecNumber>
    </recommendedName>
</protein>
<keyword evidence="7" id="KW-0547">Nucleotide-binding</keyword>
<dbReference type="Pfam" id="PF00512">
    <property type="entry name" value="HisKA"/>
    <property type="match status" value="1"/>
</dbReference>
<dbReference type="EMBL" id="CP036525">
    <property type="protein sequence ID" value="QDT05692.1"/>
    <property type="molecule type" value="Genomic_DNA"/>
</dbReference>
<evidence type="ECO:0000259" key="13">
    <source>
        <dbReference type="PROSITE" id="PS50109"/>
    </source>
</evidence>
<evidence type="ECO:0000259" key="14">
    <source>
        <dbReference type="PROSITE" id="PS50112"/>
    </source>
</evidence>
<dbReference type="Pfam" id="PF00989">
    <property type="entry name" value="PAS"/>
    <property type="match status" value="1"/>
</dbReference>
<dbReference type="CDD" id="cd00082">
    <property type="entry name" value="HisKA"/>
    <property type="match status" value="1"/>
</dbReference>
<dbReference type="InterPro" id="IPR050351">
    <property type="entry name" value="BphY/WalK/GraS-like"/>
</dbReference>
<dbReference type="InterPro" id="IPR013767">
    <property type="entry name" value="PAS_fold"/>
</dbReference>
<keyword evidence="8 15" id="KW-0418">Kinase</keyword>
<dbReference type="InterPro" id="IPR036890">
    <property type="entry name" value="HATPase_C_sf"/>
</dbReference>
<reference evidence="15 16" key="1">
    <citation type="submission" date="2019-02" db="EMBL/GenBank/DDBJ databases">
        <title>Deep-cultivation of Planctomycetes and their phenomic and genomic characterization uncovers novel biology.</title>
        <authorList>
            <person name="Wiegand S."/>
            <person name="Jogler M."/>
            <person name="Boedeker C."/>
            <person name="Pinto D."/>
            <person name="Vollmers J."/>
            <person name="Rivas-Marin E."/>
            <person name="Kohn T."/>
            <person name="Peeters S.H."/>
            <person name="Heuer A."/>
            <person name="Rast P."/>
            <person name="Oberbeckmann S."/>
            <person name="Bunk B."/>
            <person name="Jeske O."/>
            <person name="Meyerdierks A."/>
            <person name="Storesund J.E."/>
            <person name="Kallscheuer N."/>
            <person name="Luecker S."/>
            <person name="Lage O.M."/>
            <person name="Pohl T."/>
            <person name="Merkel B.J."/>
            <person name="Hornburger P."/>
            <person name="Mueller R.-W."/>
            <person name="Bruemmer F."/>
            <person name="Labrenz M."/>
            <person name="Spormann A.M."/>
            <person name="Op den Camp H."/>
            <person name="Overmann J."/>
            <person name="Amann R."/>
            <person name="Jetten M.S.M."/>
            <person name="Mascher T."/>
            <person name="Medema M.H."/>
            <person name="Devos D.P."/>
            <person name="Kaster A.-K."/>
            <person name="Ovreas L."/>
            <person name="Rohde M."/>
            <person name="Galperin M.Y."/>
            <person name="Jogler C."/>
        </authorList>
    </citation>
    <scope>NUCLEOTIDE SEQUENCE [LARGE SCALE GENOMIC DNA]</scope>
    <source>
        <strain evidence="15 16">K22_7</strain>
    </source>
</reference>
<dbReference type="GO" id="GO:0000155">
    <property type="term" value="F:phosphorelay sensor kinase activity"/>
    <property type="evidence" value="ECO:0007669"/>
    <property type="project" value="InterPro"/>
</dbReference>
<gene>
    <name evidence="15" type="primary">senX3</name>
    <name evidence="15" type="ORF">K227x_40950</name>
</gene>
<dbReference type="SUPFAM" id="SSF55785">
    <property type="entry name" value="PYP-like sensor domain (PAS domain)"/>
    <property type="match status" value="1"/>
</dbReference>
<dbReference type="PROSITE" id="PS50112">
    <property type="entry name" value="PAS"/>
    <property type="match status" value="1"/>
</dbReference>
<keyword evidence="6 15" id="KW-0808">Transferase</keyword>
<evidence type="ECO:0000256" key="12">
    <source>
        <dbReference type="SAM" id="Phobius"/>
    </source>
</evidence>
<evidence type="ECO:0000256" key="9">
    <source>
        <dbReference type="ARBA" id="ARBA00022840"/>
    </source>
</evidence>
<dbReference type="PROSITE" id="PS50109">
    <property type="entry name" value="HIS_KIN"/>
    <property type="match status" value="1"/>
</dbReference>
<dbReference type="InterPro" id="IPR035965">
    <property type="entry name" value="PAS-like_dom_sf"/>
</dbReference>